<dbReference type="AlphaFoldDB" id="A0A8S4P5L7"/>
<reference evidence="2" key="1">
    <citation type="submission" date="2022-03" db="EMBL/GenBank/DDBJ databases">
        <authorList>
            <person name="Martin C."/>
        </authorList>
    </citation>
    <scope>NUCLEOTIDE SEQUENCE</scope>
</reference>
<feature type="compositionally biased region" description="Basic and acidic residues" evidence="1">
    <location>
        <begin position="331"/>
        <end position="345"/>
    </location>
</feature>
<feature type="compositionally biased region" description="Basic and acidic residues" evidence="1">
    <location>
        <begin position="372"/>
        <end position="408"/>
    </location>
</feature>
<accession>A0A8S4P5L7</accession>
<feature type="compositionally biased region" description="Low complexity" evidence="1">
    <location>
        <begin position="346"/>
        <end position="358"/>
    </location>
</feature>
<dbReference type="PANTHER" id="PTHR37445:SF3">
    <property type="entry name" value="ZINC FINGER PHD-TYPE DOMAIN-CONTAINING PROTEIN"/>
    <property type="match status" value="1"/>
</dbReference>
<keyword evidence="3" id="KW-1185">Reference proteome</keyword>
<dbReference type="PANTHER" id="PTHR37445">
    <property type="entry name" value="PROTEIN CBG24663"/>
    <property type="match status" value="1"/>
</dbReference>
<evidence type="ECO:0000313" key="3">
    <source>
        <dbReference type="Proteomes" id="UP000749559"/>
    </source>
</evidence>
<gene>
    <name evidence="2" type="ORF">OFUS_LOCUS14880</name>
</gene>
<sequence>FCDLWICNTCENLDENDLALLNASTNGTHWYCHKCEPQVNYIIEQAKSGIFDVAKSVANSLMSIKKDQSLTKKSVDSVSIKVKNLQDLYNNVSQKIDTFNESAKEINLGKGAVENSLKEVAQLSRSFSSVVKKSENKIYPNVAESVRSGFKSVNDQERRRKNIILHNLEEFTSLEFGTAESQDLEEVKQIFEDGLELPNIQIVKTIRLGRKLNKPRLLLVMMKDDNYTGQILSRSRKLRYEGRWTNVYIHPDLSPEDREISRKLREELKERREAGEENLTIRRGKIVCITPDVENQQYHRGNTTQRTRGRGGTAPRGGLSQRTNRAIPPRVQDHDMNLCYRDDTTQYKSTSSLTTTKSDNNPAPQSKRIKKDKSTSKSDDKAKPNPKLDSKCPTETKPTDARPKEFKKSTMTLTPKDQPTPIENSFKTLCDLGQDDTPQLDEDLDTLDTCSVISSSSDNTGPYESSAEIDEVTSIDNPPNPDSTQTPITSVWTSPAPPLSQNCGKALNDHDGLSQATGEQ</sequence>
<feature type="compositionally biased region" description="Polar residues" evidence="1">
    <location>
        <begin position="474"/>
        <end position="503"/>
    </location>
</feature>
<protein>
    <submittedName>
        <fullName evidence="2">Uncharacterized protein</fullName>
    </submittedName>
</protein>
<name>A0A8S4P5L7_OWEFU</name>
<evidence type="ECO:0000256" key="1">
    <source>
        <dbReference type="SAM" id="MobiDB-lite"/>
    </source>
</evidence>
<feature type="compositionally biased region" description="Polar residues" evidence="1">
    <location>
        <begin position="409"/>
        <end position="427"/>
    </location>
</feature>
<organism evidence="2 3">
    <name type="scientific">Owenia fusiformis</name>
    <name type="common">Polychaete worm</name>
    <dbReference type="NCBI Taxonomy" id="6347"/>
    <lineage>
        <taxon>Eukaryota</taxon>
        <taxon>Metazoa</taxon>
        <taxon>Spiralia</taxon>
        <taxon>Lophotrochozoa</taxon>
        <taxon>Annelida</taxon>
        <taxon>Polychaeta</taxon>
        <taxon>Sedentaria</taxon>
        <taxon>Canalipalpata</taxon>
        <taxon>Sabellida</taxon>
        <taxon>Oweniida</taxon>
        <taxon>Oweniidae</taxon>
        <taxon>Owenia</taxon>
    </lineage>
</organism>
<feature type="compositionally biased region" description="Polar residues" evidence="1">
    <location>
        <begin position="448"/>
        <end position="463"/>
    </location>
</feature>
<feature type="non-terminal residue" evidence="2">
    <location>
        <position position="1"/>
    </location>
</feature>
<dbReference type="Proteomes" id="UP000749559">
    <property type="component" value="Unassembled WGS sequence"/>
</dbReference>
<comment type="caution">
    <text evidence="2">The sequence shown here is derived from an EMBL/GenBank/DDBJ whole genome shotgun (WGS) entry which is preliminary data.</text>
</comment>
<proteinExistence type="predicted"/>
<evidence type="ECO:0000313" key="2">
    <source>
        <dbReference type="EMBL" id="CAH1789540.1"/>
    </source>
</evidence>
<dbReference type="EMBL" id="CAIIXF020000007">
    <property type="protein sequence ID" value="CAH1789540.1"/>
    <property type="molecule type" value="Genomic_DNA"/>
</dbReference>
<feature type="region of interest" description="Disordered" evidence="1">
    <location>
        <begin position="294"/>
        <end position="520"/>
    </location>
</feature>